<dbReference type="EMBL" id="UHED01000001">
    <property type="protein sequence ID" value="SUM82044.1"/>
    <property type="molecule type" value="Genomic_DNA"/>
</dbReference>
<evidence type="ECO:0000256" key="1">
    <source>
        <dbReference type="ARBA" id="ARBA00006336"/>
    </source>
</evidence>
<dbReference type="Proteomes" id="UP000254707">
    <property type="component" value="Unassembled WGS sequence"/>
</dbReference>
<accession>A0A380HIV0</accession>
<dbReference type="InterPro" id="IPR036380">
    <property type="entry name" value="Isochorismatase-like_sf"/>
</dbReference>
<dbReference type="AlphaFoldDB" id="A0A380HIV0"/>
<evidence type="ECO:0000256" key="2">
    <source>
        <dbReference type="ARBA" id="ARBA00022801"/>
    </source>
</evidence>
<dbReference type="RefSeq" id="WP_041079306.1">
    <property type="nucleotide sequence ID" value="NZ_CP065797.1"/>
</dbReference>
<sequence length="184" mass="20493">MNHQALIVMDMQNGIVNGLQQKENIIANNQKVIETARRNSMPVIFVRVAFTGEYMEVSPNNKMFSQMKAKGVPMNKQDESTQIVEALNRQAKEPLVTKHRLSAFTGSNLEVLLRGLQVDHLVLTGVSTSGVVLSTAVEAADKDYKLTLLSDAMADQDVEKHQFLIDKILTRYADVTTVEAWCNS</sequence>
<dbReference type="PANTHER" id="PTHR43540">
    <property type="entry name" value="PEROXYUREIDOACRYLATE/UREIDOACRYLATE AMIDOHYDROLASE-RELATED"/>
    <property type="match status" value="1"/>
</dbReference>
<protein>
    <submittedName>
        <fullName evidence="4">Amidase</fullName>
        <ecNumber evidence="4">3.-.-.-</ecNumber>
    </submittedName>
</protein>
<evidence type="ECO:0000313" key="5">
    <source>
        <dbReference type="Proteomes" id="UP000254707"/>
    </source>
</evidence>
<evidence type="ECO:0000313" key="4">
    <source>
        <dbReference type="EMBL" id="SUM82044.1"/>
    </source>
</evidence>
<proteinExistence type="inferred from homology"/>
<organism evidence="4 5">
    <name type="scientific">Staphylococcus saprophyticus</name>
    <dbReference type="NCBI Taxonomy" id="29385"/>
    <lineage>
        <taxon>Bacteria</taxon>
        <taxon>Bacillati</taxon>
        <taxon>Bacillota</taxon>
        <taxon>Bacilli</taxon>
        <taxon>Bacillales</taxon>
        <taxon>Staphylococcaceae</taxon>
        <taxon>Staphylococcus</taxon>
    </lineage>
</organism>
<dbReference type="CDD" id="cd00431">
    <property type="entry name" value="cysteine_hydrolases"/>
    <property type="match status" value="1"/>
</dbReference>
<dbReference type="EC" id="3.-.-.-" evidence="4"/>
<dbReference type="PANTHER" id="PTHR43540:SF7">
    <property type="entry name" value="ISOCHORISMATASE FAMILY PROTEIN YECD"/>
    <property type="match status" value="1"/>
</dbReference>
<name>A0A380HIV0_STASA</name>
<dbReference type="SUPFAM" id="SSF52499">
    <property type="entry name" value="Isochorismatase-like hydrolases"/>
    <property type="match status" value="1"/>
</dbReference>
<keyword evidence="2 4" id="KW-0378">Hydrolase</keyword>
<dbReference type="Pfam" id="PF00857">
    <property type="entry name" value="Isochorismatase"/>
    <property type="match status" value="1"/>
</dbReference>
<dbReference type="Gene3D" id="3.40.50.850">
    <property type="entry name" value="Isochorismatase-like"/>
    <property type="match status" value="1"/>
</dbReference>
<comment type="similarity">
    <text evidence="1">Belongs to the isochorismatase family.</text>
</comment>
<dbReference type="GO" id="GO:0016787">
    <property type="term" value="F:hydrolase activity"/>
    <property type="evidence" value="ECO:0007669"/>
    <property type="project" value="UniProtKB-KW"/>
</dbReference>
<dbReference type="InterPro" id="IPR050272">
    <property type="entry name" value="Isochorismatase-like_hydrls"/>
</dbReference>
<reference evidence="4 5" key="1">
    <citation type="submission" date="2018-06" db="EMBL/GenBank/DDBJ databases">
        <authorList>
            <consortium name="Pathogen Informatics"/>
            <person name="Doyle S."/>
        </authorList>
    </citation>
    <scope>NUCLEOTIDE SEQUENCE [LARGE SCALE GENOMIC DNA]</scope>
    <source>
        <strain evidence="4 5">NCTC7688</strain>
    </source>
</reference>
<evidence type="ECO:0000259" key="3">
    <source>
        <dbReference type="Pfam" id="PF00857"/>
    </source>
</evidence>
<dbReference type="InterPro" id="IPR000868">
    <property type="entry name" value="Isochorismatase-like_dom"/>
</dbReference>
<gene>
    <name evidence="4" type="primary">yecD</name>
    <name evidence="4" type="ORF">NCTC7688_00540</name>
</gene>
<feature type="domain" description="Isochorismatase-like" evidence="3">
    <location>
        <begin position="5"/>
        <end position="179"/>
    </location>
</feature>